<proteinExistence type="predicted"/>
<reference evidence="2" key="1">
    <citation type="journal article" date="2015" name="Genome Announc.">
        <title>Draft Genome Sequence of the Pathogenic Filamentous Fungus Aspergillus udagawae Strain IFM 46973T.</title>
        <authorList>
            <person name="Kusuya Y."/>
            <person name="Takahashi-Nakaguchi A."/>
            <person name="Takahashi H."/>
            <person name="Yaguchi T."/>
        </authorList>
    </citation>
    <scope>NUCLEOTIDE SEQUENCE</scope>
    <source>
        <strain evidence="2">IFM 46973</strain>
    </source>
</reference>
<dbReference type="InterPro" id="IPR013154">
    <property type="entry name" value="ADH-like_N"/>
</dbReference>
<dbReference type="PANTHER" id="PTHR45033:SF2">
    <property type="entry name" value="ZINC-TYPE ALCOHOL DEHYDROGENASE-LIKE PROTEIN C1773.06C"/>
    <property type="match status" value="1"/>
</dbReference>
<dbReference type="SUPFAM" id="SSF50129">
    <property type="entry name" value="GroES-like"/>
    <property type="match status" value="1"/>
</dbReference>
<dbReference type="Pfam" id="PF08240">
    <property type="entry name" value="ADH_N"/>
    <property type="match status" value="1"/>
</dbReference>
<dbReference type="SMART" id="SM00829">
    <property type="entry name" value="PKS_ER"/>
    <property type="match status" value="1"/>
</dbReference>
<dbReference type="InterPro" id="IPR013149">
    <property type="entry name" value="ADH-like_C"/>
</dbReference>
<dbReference type="Proteomes" id="UP000036893">
    <property type="component" value="Unassembled WGS sequence"/>
</dbReference>
<evidence type="ECO:0000313" key="2">
    <source>
        <dbReference type="EMBL" id="GIC84461.1"/>
    </source>
</evidence>
<dbReference type="EMBL" id="BBXM02000001">
    <property type="protein sequence ID" value="GIC84461.1"/>
    <property type="molecule type" value="Genomic_DNA"/>
</dbReference>
<name>A0A8E0UVP2_9EURO</name>
<comment type="caution">
    <text evidence="2">The sequence shown here is derived from an EMBL/GenBank/DDBJ whole genome shotgun (WGS) entry which is preliminary data.</text>
</comment>
<dbReference type="InterPro" id="IPR020843">
    <property type="entry name" value="ER"/>
</dbReference>
<organism evidence="2 3">
    <name type="scientific">Aspergillus udagawae</name>
    <dbReference type="NCBI Taxonomy" id="91492"/>
    <lineage>
        <taxon>Eukaryota</taxon>
        <taxon>Fungi</taxon>
        <taxon>Dikarya</taxon>
        <taxon>Ascomycota</taxon>
        <taxon>Pezizomycotina</taxon>
        <taxon>Eurotiomycetes</taxon>
        <taxon>Eurotiomycetidae</taxon>
        <taxon>Eurotiales</taxon>
        <taxon>Aspergillaceae</taxon>
        <taxon>Aspergillus</taxon>
        <taxon>Aspergillus subgen. Fumigati</taxon>
    </lineage>
</organism>
<dbReference type="GeneID" id="66987753"/>
<reference evidence="2" key="2">
    <citation type="submission" date="2021-01" db="EMBL/GenBank/DDBJ databases">
        <title>Pan-genome distribution and transcriptional activeness of fungal secondary metabolism genes in Aspergillus section Fumigati.</title>
        <authorList>
            <person name="Takahashi H."/>
            <person name="Umemura M."/>
            <person name="Ninomiya A."/>
            <person name="Kusuya Y."/>
            <person name="Urayama S."/>
            <person name="Shimizu M."/>
            <person name="Watanabe A."/>
            <person name="Kamei K."/>
            <person name="Yaguchi T."/>
            <person name="Hagiwara D."/>
        </authorList>
    </citation>
    <scope>NUCLEOTIDE SEQUENCE</scope>
    <source>
        <strain evidence="2">IFM 46973</strain>
    </source>
</reference>
<accession>A0A8E0UVP2</accession>
<dbReference type="Gene3D" id="3.40.50.720">
    <property type="entry name" value="NAD(P)-binding Rossmann-like Domain"/>
    <property type="match status" value="1"/>
</dbReference>
<dbReference type="InterPro" id="IPR036291">
    <property type="entry name" value="NAD(P)-bd_dom_sf"/>
</dbReference>
<evidence type="ECO:0000313" key="3">
    <source>
        <dbReference type="Proteomes" id="UP000036893"/>
    </source>
</evidence>
<dbReference type="SUPFAM" id="SSF51735">
    <property type="entry name" value="NAD(P)-binding Rossmann-fold domains"/>
    <property type="match status" value="1"/>
</dbReference>
<dbReference type="GO" id="GO:0016491">
    <property type="term" value="F:oxidoreductase activity"/>
    <property type="evidence" value="ECO:0007669"/>
    <property type="project" value="InterPro"/>
</dbReference>
<dbReference type="AlphaFoldDB" id="A0A8E0UVP2"/>
<evidence type="ECO:0000259" key="1">
    <source>
        <dbReference type="SMART" id="SM00829"/>
    </source>
</evidence>
<dbReference type="InterPro" id="IPR052711">
    <property type="entry name" value="Zinc_ADH-like"/>
</dbReference>
<dbReference type="Gene3D" id="3.90.180.10">
    <property type="entry name" value="Medium-chain alcohol dehydrogenases, catalytic domain"/>
    <property type="match status" value="1"/>
</dbReference>
<gene>
    <name evidence="2" type="ORF">Aud_000277</name>
</gene>
<protein>
    <recommendedName>
        <fullName evidence="1">Enoyl reductase (ER) domain-containing protein</fullName>
    </recommendedName>
</protein>
<dbReference type="Pfam" id="PF00107">
    <property type="entry name" value="ADH_zinc_N"/>
    <property type="match status" value="1"/>
</dbReference>
<dbReference type="PANTHER" id="PTHR45033">
    <property type="match status" value="1"/>
</dbReference>
<feature type="domain" description="Enoyl reductase (ER)" evidence="1">
    <location>
        <begin position="13"/>
        <end position="337"/>
    </location>
</feature>
<dbReference type="RefSeq" id="XP_043141727.1">
    <property type="nucleotide sequence ID" value="XM_043285792.1"/>
</dbReference>
<dbReference type="InterPro" id="IPR011032">
    <property type="entry name" value="GroES-like_sf"/>
</dbReference>
<dbReference type="CDD" id="cd08276">
    <property type="entry name" value="MDR7"/>
    <property type="match status" value="1"/>
</dbReference>
<sequence length="345" mass="36803">MDQMKAVRVVTAGSKVTTELRDEPLPSPGHHEVLIRVHAVSLNYRDTALLRGEYPAKTKKDGIPVSDGAGEVIAVGPGVTRVKPSDRVAVSCNTAWTGGPYIPEYALTSVGFQIDGMLAEYVLFHEDALVHIPDYMSYPEAASLPCAAVTAWTALNKIEPLQPGQTVLIQGTGGVSLFALQFANMFGARVLAITSSDEKAARLKELGADAVVDYTASPDWDHEILALTDGKGVDRVLDIAGEKTIRKSAACTKVGGVVVVIGFASGFGGGLPPIDILARSLTLSGSMIGSRLDFEAMLRAMARHKVRPVIDRVYPFAEYREAYGRLETGQQVGKVVIEVANQAAN</sequence>